<dbReference type="RefSeq" id="WP_189574499.1">
    <property type="nucleotide sequence ID" value="NZ_BMXU01000001.1"/>
</dbReference>
<feature type="domain" description="Glucose-methanol-choline oxidoreductase N-terminal" evidence="8">
    <location>
        <begin position="255"/>
        <end position="269"/>
    </location>
</feature>
<evidence type="ECO:0000313" key="9">
    <source>
        <dbReference type="EMBL" id="MFC3302151.1"/>
    </source>
</evidence>
<feature type="region of interest" description="Disordered" evidence="6">
    <location>
        <begin position="432"/>
        <end position="454"/>
    </location>
</feature>
<name>A0ABV7MCY7_9PROT</name>
<reference evidence="10" key="1">
    <citation type="journal article" date="2019" name="Int. J. Syst. Evol. Microbiol.">
        <title>The Global Catalogue of Microorganisms (GCM) 10K type strain sequencing project: providing services to taxonomists for standard genome sequencing and annotation.</title>
        <authorList>
            <consortium name="The Broad Institute Genomics Platform"/>
            <consortium name="The Broad Institute Genome Sequencing Center for Infectious Disease"/>
            <person name="Wu L."/>
            <person name="Ma J."/>
        </authorList>
    </citation>
    <scope>NUCLEOTIDE SEQUENCE [LARGE SCALE GENOMIC DNA]</scope>
    <source>
        <strain evidence="10">KCTC 22245</strain>
    </source>
</reference>
<evidence type="ECO:0000256" key="2">
    <source>
        <dbReference type="ARBA" id="ARBA00010790"/>
    </source>
</evidence>
<accession>A0ABV7MCY7</accession>
<dbReference type="Gene3D" id="3.30.560.10">
    <property type="entry name" value="Glucose Oxidase, domain 3"/>
    <property type="match status" value="1"/>
</dbReference>
<comment type="cofactor">
    <cofactor evidence="1">
        <name>FAD</name>
        <dbReference type="ChEBI" id="CHEBI:57692"/>
    </cofactor>
</comment>
<evidence type="ECO:0000259" key="8">
    <source>
        <dbReference type="PROSITE" id="PS00624"/>
    </source>
</evidence>
<evidence type="ECO:0000256" key="5">
    <source>
        <dbReference type="RuleBase" id="RU003968"/>
    </source>
</evidence>
<evidence type="ECO:0000256" key="6">
    <source>
        <dbReference type="SAM" id="MobiDB-lite"/>
    </source>
</evidence>
<evidence type="ECO:0000256" key="1">
    <source>
        <dbReference type="ARBA" id="ARBA00001974"/>
    </source>
</evidence>
<evidence type="ECO:0000313" key="10">
    <source>
        <dbReference type="Proteomes" id="UP001595607"/>
    </source>
</evidence>
<dbReference type="Pfam" id="PF05199">
    <property type="entry name" value="GMC_oxred_C"/>
    <property type="match status" value="1"/>
</dbReference>
<keyword evidence="4 5" id="KW-0274">FAD</keyword>
<keyword evidence="3 5" id="KW-0285">Flavoprotein</keyword>
<dbReference type="PROSITE" id="PS00623">
    <property type="entry name" value="GMC_OXRED_1"/>
    <property type="match status" value="1"/>
</dbReference>
<dbReference type="Proteomes" id="UP001595607">
    <property type="component" value="Unassembled WGS sequence"/>
</dbReference>
<comment type="similarity">
    <text evidence="2 5">Belongs to the GMC oxidoreductase family.</text>
</comment>
<protein>
    <submittedName>
        <fullName evidence="9">GMC family oxidoreductase</fullName>
    </submittedName>
</protein>
<dbReference type="InterPro" id="IPR007867">
    <property type="entry name" value="GMC_OxRtase_C"/>
</dbReference>
<dbReference type="SUPFAM" id="SSF54373">
    <property type="entry name" value="FAD-linked reductases, C-terminal domain"/>
    <property type="match status" value="1"/>
</dbReference>
<dbReference type="EMBL" id="JBHRVA010000002">
    <property type="protein sequence ID" value="MFC3302151.1"/>
    <property type="molecule type" value="Genomic_DNA"/>
</dbReference>
<dbReference type="PANTHER" id="PTHR11552:SF147">
    <property type="entry name" value="CHOLINE DEHYDROGENASE, MITOCHONDRIAL"/>
    <property type="match status" value="1"/>
</dbReference>
<evidence type="ECO:0000256" key="4">
    <source>
        <dbReference type="ARBA" id="ARBA00022827"/>
    </source>
</evidence>
<comment type="caution">
    <text evidence="9">The sequence shown here is derived from an EMBL/GenBank/DDBJ whole genome shotgun (WGS) entry which is preliminary data.</text>
</comment>
<organism evidence="9 10">
    <name type="scientific">Parvularcula lutaonensis</name>
    <dbReference type="NCBI Taxonomy" id="491923"/>
    <lineage>
        <taxon>Bacteria</taxon>
        <taxon>Pseudomonadati</taxon>
        <taxon>Pseudomonadota</taxon>
        <taxon>Alphaproteobacteria</taxon>
        <taxon>Parvularculales</taxon>
        <taxon>Parvularculaceae</taxon>
        <taxon>Parvularcula</taxon>
    </lineage>
</organism>
<dbReference type="PANTHER" id="PTHR11552">
    <property type="entry name" value="GLUCOSE-METHANOL-CHOLINE GMC OXIDOREDUCTASE"/>
    <property type="match status" value="1"/>
</dbReference>
<dbReference type="PROSITE" id="PS00624">
    <property type="entry name" value="GMC_OXRED_2"/>
    <property type="match status" value="1"/>
</dbReference>
<feature type="domain" description="Glucose-methanol-choline oxidoreductase N-terminal" evidence="7">
    <location>
        <begin position="82"/>
        <end position="105"/>
    </location>
</feature>
<evidence type="ECO:0000256" key="3">
    <source>
        <dbReference type="ARBA" id="ARBA00022630"/>
    </source>
</evidence>
<gene>
    <name evidence="9" type="ORF">ACFONP_05330</name>
</gene>
<proteinExistence type="inferred from homology"/>
<dbReference type="Gene3D" id="3.50.50.60">
    <property type="entry name" value="FAD/NAD(P)-binding domain"/>
    <property type="match status" value="1"/>
</dbReference>
<evidence type="ECO:0000259" key="7">
    <source>
        <dbReference type="PROSITE" id="PS00623"/>
    </source>
</evidence>
<dbReference type="SUPFAM" id="SSF51905">
    <property type="entry name" value="FAD/NAD(P)-binding domain"/>
    <property type="match status" value="1"/>
</dbReference>
<dbReference type="Pfam" id="PF00732">
    <property type="entry name" value="GMC_oxred_N"/>
    <property type="match status" value="1"/>
</dbReference>
<dbReference type="PIRSF" id="PIRSF000137">
    <property type="entry name" value="Alcohol_oxidase"/>
    <property type="match status" value="1"/>
</dbReference>
<dbReference type="InterPro" id="IPR036188">
    <property type="entry name" value="FAD/NAD-bd_sf"/>
</dbReference>
<dbReference type="InterPro" id="IPR012132">
    <property type="entry name" value="GMC_OxRdtase"/>
</dbReference>
<dbReference type="InterPro" id="IPR000172">
    <property type="entry name" value="GMC_OxRdtase_N"/>
</dbReference>
<keyword evidence="10" id="KW-1185">Reference proteome</keyword>
<sequence>MALRADYVIVGGGSAGAVLASRLSEDPSSKVLLLEAGPKDTNPAIHIPFGLVVMTKMKKILASFETVPQRHLDGREMYQPRGRTLGGSSSVNAMCYIRGDASDYDEWAEMGAVGWDWVSCLEYFKKAEDNERGADEFHGVGGPLGVSDLRYVNPLTRDYVEAGEHLQIPHVRDFNSDEREGLGIYQVTQRGGERCSSAKGYLTDAVKRRENLEILTGAQARRVLTENSRATGVEYALNGRIDTAQADAEVILAAGAFGSPQLLMLSGIGPADHLREHGIDVVRDSPSVGENLQDHLDAHLTYRTKTDTSYGLSFRFIARSAGEPFRYARSRQGMLTSNIAEGGGFVKSSPDAPKADLQFHFIPSILVDHGRKQVPGHGFTFHVCLLYPDSRGHVRLRSADPGDPLLIDPNYLSDPRDLPRLRAGYRLCQRLASAPPLQKHGPEPREAQTGDESDEEIDALVKATAETVYHPVGTCRMGNDQGAVVMPNLKVRGVDGLRVVDASVMPKIVGGNTNAPTIMIAERASDMIRGRI</sequence>